<feature type="compositionally biased region" description="Low complexity" evidence="2">
    <location>
        <begin position="773"/>
        <end position="788"/>
    </location>
</feature>
<dbReference type="PROSITE" id="PS51719">
    <property type="entry name" value="G_SEPTIN"/>
    <property type="match status" value="1"/>
</dbReference>
<feature type="compositionally biased region" description="Polar residues" evidence="2">
    <location>
        <begin position="299"/>
        <end position="312"/>
    </location>
</feature>
<evidence type="ECO:0000313" key="5">
    <source>
        <dbReference type="EMBL" id="EMD39844.1"/>
    </source>
</evidence>
<dbReference type="InterPro" id="IPR001138">
    <property type="entry name" value="Zn2Cys6_DnaBD"/>
</dbReference>
<gene>
    <name evidence="5" type="ORF">CERSUDRAFT_112111</name>
</gene>
<proteinExistence type="inferred from homology"/>
<dbReference type="Gene3D" id="3.40.50.300">
    <property type="entry name" value="P-loop containing nucleotide triphosphate hydrolases"/>
    <property type="match status" value="1"/>
</dbReference>
<dbReference type="HOGENOM" id="CLU_017509_0_0_1"/>
<feature type="domain" description="Zn(2)-C6 fungal-type" evidence="3">
    <location>
        <begin position="724"/>
        <end position="754"/>
    </location>
</feature>
<feature type="region of interest" description="Disordered" evidence="2">
    <location>
        <begin position="442"/>
        <end position="526"/>
    </location>
</feature>
<feature type="compositionally biased region" description="Low complexity" evidence="2">
    <location>
        <begin position="800"/>
        <end position="813"/>
    </location>
</feature>
<dbReference type="InterPro" id="IPR030379">
    <property type="entry name" value="G_SEPTIN_dom"/>
</dbReference>
<dbReference type="PROSITE" id="PS50048">
    <property type="entry name" value="ZN2_CY6_FUNGAL_2"/>
    <property type="match status" value="2"/>
</dbReference>
<feature type="region of interest" description="Disordered" evidence="2">
    <location>
        <begin position="753"/>
        <end position="837"/>
    </location>
</feature>
<dbReference type="GO" id="GO:0005525">
    <property type="term" value="F:GTP binding"/>
    <property type="evidence" value="ECO:0007669"/>
    <property type="project" value="UniProtKB-KW"/>
</dbReference>
<dbReference type="InterPro" id="IPR027417">
    <property type="entry name" value="P-loop_NTPase"/>
</dbReference>
<dbReference type="GO" id="GO:0008270">
    <property type="term" value="F:zinc ion binding"/>
    <property type="evidence" value="ECO:0007669"/>
    <property type="project" value="InterPro"/>
</dbReference>
<dbReference type="Proteomes" id="UP000016930">
    <property type="component" value="Unassembled WGS sequence"/>
</dbReference>
<evidence type="ECO:0000256" key="1">
    <source>
        <dbReference type="RuleBase" id="RU004560"/>
    </source>
</evidence>
<dbReference type="SUPFAM" id="SSF57701">
    <property type="entry name" value="Zn2/Cys6 DNA-binding domain"/>
    <property type="match status" value="2"/>
</dbReference>
<keyword evidence="1" id="KW-0342">GTP-binding</keyword>
<dbReference type="SMART" id="SM00066">
    <property type="entry name" value="GAL4"/>
    <property type="match status" value="2"/>
</dbReference>
<reference evidence="5 6" key="1">
    <citation type="journal article" date="2012" name="Proc. Natl. Acad. Sci. U.S.A.">
        <title>Comparative genomics of Ceriporiopsis subvermispora and Phanerochaete chrysosporium provide insight into selective ligninolysis.</title>
        <authorList>
            <person name="Fernandez-Fueyo E."/>
            <person name="Ruiz-Duenas F.J."/>
            <person name="Ferreira P."/>
            <person name="Floudas D."/>
            <person name="Hibbett D.S."/>
            <person name="Canessa P."/>
            <person name="Larrondo L.F."/>
            <person name="James T.Y."/>
            <person name="Seelenfreund D."/>
            <person name="Lobos S."/>
            <person name="Polanco R."/>
            <person name="Tello M."/>
            <person name="Honda Y."/>
            <person name="Watanabe T."/>
            <person name="Watanabe T."/>
            <person name="Ryu J.S."/>
            <person name="Kubicek C.P."/>
            <person name="Schmoll M."/>
            <person name="Gaskell J."/>
            <person name="Hammel K.E."/>
            <person name="St John F.J."/>
            <person name="Vanden Wymelenberg A."/>
            <person name="Sabat G."/>
            <person name="Splinter BonDurant S."/>
            <person name="Syed K."/>
            <person name="Yadav J.S."/>
            <person name="Doddapaneni H."/>
            <person name="Subramanian V."/>
            <person name="Lavin J.L."/>
            <person name="Oguiza J.A."/>
            <person name="Perez G."/>
            <person name="Pisabarro A.G."/>
            <person name="Ramirez L."/>
            <person name="Santoyo F."/>
            <person name="Master E."/>
            <person name="Coutinho P.M."/>
            <person name="Henrissat B."/>
            <person name="Lombard V."/>
            <person name="Magnuson J.K."/>
            <person name="Kuees U."/>
            <person name="Hori C."/>
            <person name="Igarashi K."/>
            <person name="Samejima M."/>
            <person name="Held B.W."/>
            <person name="Barry K.W."/>
            <person name="LaButti K.M."/>
            <person name="Lapidus A."/>
            <person name="Lindquist E.A."/>
            <person name="Lucas S.M."/>
            <person name="Riley R."/>
            <person name="Salamov A.A."/>
            <person name="Hoffmeister D."/>
            <person name="Schwenk D."/>
            <person name="Hadar Y."/>
            <person name="Yarden O."/>
            <person name="de Vries R.P."/>
            <person name="Wiebenga A."/>
            <person name="Stenlid J."/>
            <person name="Eastwood D."/>
            <person name="Grigoriev I.V."/>
            <person name="Berka R.M."/>
            <person name="Blanchette R.A."/>
            <person name="Kersten P."/>
            <person name="Martinez A.T."/>
            <person name="Vicuna R."/>
            <person name="Cullen D."/>
        </authorList>
    </citation>
    <scope>NUCLEOTIDE SEQUENCE [LARGE SCALE GENOMIC DNA]</scope>
    <source>
        <strain evidence="5 6">B</strain>
    </source>
</reference>
<feature type="compositionally biased region" description="Low complexity" evidence="2">
    <location>
        <begin position="317"/>
        <end position="326"/>
    </location>
</feature>
<dbReference type="PROSITE" id="PS00463">
    <property type="entry name" value="ZN2_CY6_FUNGAL_1"/>
    <property type="match status" value="2"/>
</dbReference>
<dbReference type="PRINTS" id="PR00755">
    <property type="entry name" value="AFLATOXINBRP"/>
</dbReference>
<dbReference type="Pfam" id="PF00172">
    <property type="entry name" value="Zn_clus"/>
    <property type="match status" value="2"/>
</dbReference>
<feature type="region of interest" description="Disordered" evidence="2">
    <location>
        <begin position="351"/>
        <end position="379"/>
    </location>
</feature>
<dbReference type="PANTHER" id="PTHR18884">
    <property type="entry name" value="SEPTIN"/>
    <property type="match status" value="1"/>
</dbReference>
<comment type="similarity">
    <text evidence="1">Belongs to the TRAFAC class TrmE-Era-EngA-EngB-Septin-like GTPase superfamily. Septin GTPase family.</text>
</comment>
<feature type="compositionally biased region" description="Polar residues" evidence="2">
    <location>
        <begin position="366"/>
        <end position="379"/>
    </location>
</feature>
<feature type="region of interest" description="Disordered" evidence="2">
    <location>
        <begin position="1"/>
        <end position="48"/>
    </location>
</feature>
<dbReference type="CDD" id="cd00067">
    <property type="entry name" value="GAL4"/>
    <property type="match status" value="2"/>
</dbReference>
<feature type="compositionally biased region" description="Basic and acidic residues" evidence="2">
    <location>
        <begin position="1"/>
        <end position="10"/>
    </location>
</feature>
<dbReference type="OrthoDB" id="10261408at2759"/>
<evidence type="ECO:0000256" key="2">
    <source>
        <dbReference type="SAM" id="MobiDB-lite"/>
    </source>
</evidence>
<feature type="region of interest" description="Disordered" evidence="2">
    <location>
        <begin position="671"/>
        <end position="712"/>
    </location>
</feature>
<feature type="compositionally biased region" description="Basic residues" evidence="2">
    <location>
        <begin position="568"/>
        <end position="579"/>
    </location>
</feature>
<evidence type="ECO:0000259" key="3">
    <source>
        <dbReference type="PROSITE" id="PS50048"/>
    </source>
</evidence>
<dbReference type="EMBL" id="KB445793">
    <property type="protein sequence ID" value="EMD39844.1"/>
    <property type="molecule type" value="Genomic_DNA"/>
</dbReference>
<dbReference type="GO" id="GO:0000981">
    <property type="term" value="F:DNA-binding transcription factor activity, RNA polymerase II-specific"/>
    <property type="evidence" value="ECO:0007669"/>
    <property type="project" value="InterPro"/>
</dbReference>
<dbReference type="InterPro" id="IPR036864">
    <property type="entry name" value="Zn2-C6_fun-type_DNA-bd_sf"/>
</dbReference>
<sequence>MDNIDRRLPTDDSGNDDAAYSHSRPGTASRRAPRRSSPDRREGETTGYTLMVAGRRTGKTSFLRLLLDTSAVSPFVSREQLASVARFVHGCSGHTTHVRSVSVDVDLAPGDGDGEDHHPLTLTLIDTPSLDYEDEAASQRAVAEILHHVDSRFAESLDDERKAVNGDHHVHLCIYFLDPAYIVPPSMSAPPVPVVPRARTNSLSKPDSEPVILEPPVTTNPLLCRPTLPAADIATIRRLSQRVNVLPVVACADVLTNERLMAVKVAIRRDLADAGIGFGIFDVDMVPPPPLYGSGVSDAPTSQMKSEATNGYSHHLNGSVSAAASPPNSPNSPPLLRLPFALISPDIYSHSDGVSRPTPSRHELAQQYTPSLQSSTKKNNTLSKLVPGKFIRSYRWGSLDVMDANHCDFLHLRKAIFHHMKTLRKYTREYLFDKFKAELQPPRLSPSHQYPIRSSHHSTQVSRLPPPHASRPILAIDTAHSHHRHPSLSVSHGINGDGGVLQPGQPSAMISDCSPKTSSSSRSARARTKKIQVACNFCRSRKLKCDGGRPACSQCSKRSNPCDYMAGSKRRGGVGKRKHTAESESEVESGEDPSASTDKPSLSPEVPSGPPSRRNSNVSMLLADTLPPFKHAAERRGQAAPVLPPIAQTTGNALGGPLQDARPELPPIATLSASSPAVPKEEPVSVLPPEANEDQLAQRRRTSSAAAAPNTKTRLTFHGSKIVACNFCRARKTRCDGAHPTCGSCSRRNLPCNYVNDPTNNPRARSKNAANNTPSGPSASTSARSSPTVQLHPSATAPNGYAAAVHAGGAEYANPPSKKMRMSAEGAPATIAVGSAQ</sequence>
<dbReference type="Pfam" id="PF00735">
    <property type="entry name" value="Septin"/>
    <property type="match status" value="3"/>
</dbReference>
<feature type="region of interest" description="Disordered" evidence="2">
    <location>
        <begin position="294"/>
        <end position="331"/>
    </location>
</feature>
<dbReference type="AlphaFoldDB" id="M2PT25"/>
<feature type="domain" description="Septin-type G" evidence="4">
    <location>
        <begin position="43"/>
        <end position="442"/>
    </location>
</feature>
<evidence type="ECO:0000259" key="4">
    <source>
        <dbReference type="PROSITE" id="PS51719"/>
    </source>
</evidence>
<dbReference type="STRING" id="914234.M2PT25"/>
<protein>
    <recommendedName>
        <fullName evidence="7">Zn(2)-C6 fungal-type domain-containing protein</fullName>
    </recommendedName>
</protein>
<keyword evidence="1" id="KW-0547">Nucleotide-binding</keyword>
<evidence type="ECO:0000313" key="6">
    <source>
        <dbReference type="Proteomes" id="UP000016930"/>
    </source>
</evidence>
<feature type="region of interest" description="Disordered" evidence="2">
    <location>
        <begin position="545"/>
        <end position="617"/>
    </location>
</feature>
<accession>M2PT25</accession>
<keyword evidence="6" id="KW-1185">Reference proteome</keyword>
<feature type="domain" description="Zn(2)-C6 fungal-type" evidence="3">
    <location>
        <begin position="534"/>
        <end position="564"/>
    </location>
</feature>
<dbReference type="Gene3D" id="4.10.240.10">
    <property type="entry name" value="Zn(2)-C6 fungal-type DNA-binding domain"/>
    <property type="match status" value="2"/>
</dbReference>
<name>M2PT25_CERS8</name>
<evidence type="ECO:0008006" key="7">
    <source>
        <dbReference type="Google" id="ProtNLM"/>
    </source>
</evidence>
<organism evidence="5 6">
    <name type="scientific">Ceriporiopsis subvermispora (strain B)</name>
    <name type="common">White-rot fungus</name>
    <name type="synonym">Gelatoporia subvermispora</name>
    <dbReference type="NCBI Taxonomy" id="914234"/>
    <lineage>
        <taxon>Eukaryota</taxon>
        <taxon>Fungi</taxon>
        <taxon>Dikarya</taxon>
        <taxon>Basidiomycota</taxon>
        <taxon>Agaricomycotina</taxon>
        <taxon>Agaricomycetes</taxon>
        <taxon>Polyporales</taxon>
        <taxon>Gelatoporiaceae</taxon>
        <taxon>Gelatoporia</taxon>
    </lineage>
</organism>
<feature type="compositionally biased region" description="Polar residues" evidence="2">
    <location>
        <begin position="756"/>
        <end position="772"/>
    </location>
</feature>